<dbReference type="InterPro" id="IPR029787">
    <property type="entry name" value="Nucleotide_cyclase"/>
</dbReference>
<dbReference type="InterPro" id="IPR043128">
    <property type="entry name" value="Rev_trsase/Diguanyl_cyclase"/>
</dbReference>
<dbReference type="SMART" id="SM00267">
    <property type="entry name" value="GGDEF"/>
    <property type="match status" value="1"/>
</dbReference>
<evidence type="ECO:0000313" key="3">
    <source>
        <dbReference type="EMBL" id="CBI10742.1"/>
    </source>
</evidence>
<dbReference type="PANTHER" id="PTHR45138:SF9">
    <property type="entry name" value="DIGUANYLATE CYCLASE DGCM-RELATED"/>
    <property type="match status" value="1"/>
</dbReference>
<dbReference type="EMBL" id="CABR01000102">
    <property type="protein sequence ID" value="CBI10742.1"/>
    <property type="molecule type" value="Genomic_DNA"/>
</dbReference>
<feature type="transmembrane region" description="Helical" evidence="1">
    <location>
        <begin position="64"/>
        <end position="84"/>
    </location>
</feature>
<comment type="caution">
    <text evidence="3">The sequence shown here is derived from an EMBL/GenBank/DDBJ whole genome shotgun (WGS) entry which is preliminary data.</text>
</comment>
<dbReference type="GO" id="GO:1902201">
    <property type="term" value="P:negative regulation of bacterial-type flagellum-dependent cell motility"/>
    <property type="evidence" value="ECO:0007669"/>
    <property type="project" value="TreeGrafter"/>
</dbReference>
<gene>
    <name evidence="3" type="ORF">CARN7_1537</name>
</gene>
<dbReference type="GO" id="GO:0052621">
    <property type="term" value="F:diguanylate cyclase activity"/>
    <property type="evidence" value="ECO:0007669"/>
    <property type="project" value="TreeGrafter"/>
</dbReference>
<keyword evidence="1" id="KW-0472">Membrane</keyword>
<feature type="domain" description="GGDEF" evidence="2">
    <location>
        <begin position="255"/>
        <end position="388"/>
    </location>
</feature>
<dbReference type="PROSITE" id="PS50887">
    <property type="entry name" value="GGDEF"/>
    <property type="match status" value="1"/>
</dbReference>
<protein>
    <recommendedName>
        <fullName evidence="2">GGDEF domain-containing protein</fullName>
    </recommendedName>
</protein>
<feature type="transmembrane region" description="Helical" evidence="1">
    <location>
        <begin position="195"/>
        <end position="217"/>
    </location>
</feature>
<dbReference type="Pfam" id="PF00990">
    <property type="entry name" value="GGDEF"/>
    <property type="match status" value="1"/>
</dbReference>
<feature type="transmembrane region" description="Helical" evidence="1">
    <location>
        <begin position="6"/>
        <end position="26"/>
    </location>
</feature>
<dbReference type="InterPro" id="IPR050469">
    <property type="entry name" value="Diguanylate_Cyclase"/>
</dbReference>
<name>E6QU20_9ZZZZ</name>
<evidence type="ECO:0000259" key="2">
    <source>
        <dbReference type="PROSITE" id="PS50887"/>
    </source>
</evidence>
<dbReference type="AlphaFoldDB" id="E6QU20"/>
<sequence length="399" mass="43846">MGFDLRTVMLMISVLNLLFFGLLALAGWHADNIRGVRLWALASLCFSLGSFAAFENLTHAGSDWMIVLSVVLVMAGSGLQFSGIQAFKEERIDRHIPLLVAGAAFVLSVWFTILHPEPDARAIANSLLFALINFVCARALLIHIEQPLRTAYWFTGVSFTVLAVISLIRAITVFLGWPSTLAGIYPQIPFVPVRFLASSLVLMCVTFGFILMLNYRLITDIQKIALRDGLTGALNRRGLEEAAAHLSAHCARAGGALAIMMIDVDHFKIINDRYGHQAGDKVLQRLVAVAQTSIRRDDYFARYGGEEFCILLPFTTEEAARVLAERLRQAYAALTMAFGDVILHSTISIGVADSSHVGLEFSALVSAADQAMYWAKQEGRNRVEMHSVMVCNVPDMVPA</sequence>
<accession>E6QU20</accession>
<reference evidence="3" key="1">
    <citation type="submission" date="2009-10" db="EMBL/GenBank/DDBJ databases">
        <title>Diversity of trophic interactions inside an arsenic-rich microbial ecosystem.</title>
        <authorList>
            <person name="Bertin P.N."/>
            <person name="Heinrich-Salmeron A."/>
            <person name="Pelletier E."/>
            <person name="Goulhen-Chollet F."/>
            <person name="Arsene-Ploetze F."/>
            <person name="Gallien S."/>
            <person name="Calteau A."/>
            <person name="Vallenet D."/>
            <person name="Casiot C."/>
            <person name="Chane-Woon-Ming B."/>
            <person name="Giloteaux L."/>
            <person name="Barakat M."/>
            <person name="Bonnefoy V."/>
            <person name="Bruneel O."/>
            <person name="Chandler M."/>
            <person name="Cleiss J."/>
            <person name="Duran R."/>
            <person name="Elbaz-Poulichet F."/>
            <person name="Fonknechten N."/>
            <person name="Lauga B."/>
            <person name="Mornico D."/>
            <person name="Ortet P."/>
            <person name="Schaeffer C."/>
            <person name="Siguier P."/>
            <person name="Alexander Thil Smith A."/>
            <person name="Van Dorsselaer A."/>
            <person name="Weissenbach J."/>
            <person name="Medigue C."/>
            <person name="Le Paslier D."/>
        </authorList>
    </citation>
    <scope>NUCLEOTIDE SEQUENCE</scope>
</reference>
<dbReference type="SUPFAM" id="SSF55073">
    <property type="entry name" value="Nucleotide cyclase"/>
    <property type="match status" value="1"/>
</dbReference>
<feature type="transmembrane region" description="Helical" evidence="1">
    <location>
        <begin position="96"/>
        <end position="116"/>
    </location>
</feature>
<organism evidence="3">
    <name type="scientific">mine drainage metagenome</name>
    <dbReference type="NCBI Taxonomy" id="410659"/>
    <lineage>
        <taxon>unclassified sequences</taxon>
        <taxon>metagenomes</taxon>
        <taxon>ecological metagenomes</taxon>
    </lineage>
</organism>
<feature type="transmembrane region" description="Helical" evidence="1">
    <location>
        <begin position="153"/>
        <end position="175"/>
    </location>
</feature>
<dbReference type="InterPro" id="IPR000160">
    <property type="entry name" value="GGDEF_dom"/>
</dbReference>
<feature type="transmembrane region" description="Helical" evidence="1">
    <location>
        <begin position="38"/>
        <end position="58"/>
    </location>
</feature>
<evidence type="ECO:0000256" key="1">
    <source>
        <dbReference type="SAM" id="Phobius"/>
    </source>
</evidence>
<feature type="transmembrane region" description="Helical" evidence="1">
    <location>
        <begin position="122"/>
        <end position="141"/>
    </location>
</feature>
<dbReference type="FunFam" id="3.30.70.270:FF:000001">
    <property type="entry name" value="Diguanylate cyclase domain protein"/>
    <property type="match status" value="1"/>
</dbReference>
<keyword evidence="1" id="KW-1133">Transmembrane helix</keyword>
<dbReference type="GO" id="GO:0005886">
    <property type="term" value="C:plasma membrane"/>
    <property type="evidence" value="ECO:0007669"/>
    <property type="project" value="TreeGrafter"/>
</dbReference>
<keyword evidence="1" id="KW-0812">Transmembrane</keyword>
<dbReference type="NCBIfam" id="TIGR00254">
    <property type="entry name" value="GGDEF"/>
    <property type="match status" value="1"/>
</dbReference>
<dbReference type="Gene3D" id="3.30.70.270">
    <property type="match status" value="1"/>
</dbReference>
<dbReference type="PANTHER" id="PTHR45138">
    <property type="entry name" value="REGULATORY COMPONENTS OF SENSORY TRANSDUCTION SYSTEM"/>
    <property type="match status" value="1"/>
</dbReference>
<dbReference type="GO" id="GO:0043709">
    <property type="term" value="P:cell adhesion involved in single-species biofilm formation"/>
    <property type="evidence" value="ECO:0007669"/>
    <property type="project" value="TreeGrafter"/>
</dbReference>
<proteinExistence type="predicted"/>
<dbReference type="CDD" id="cd01949">
    <property type="entry name" value="GGDEF"/>
    <property type="match status" value="1"/>
</dbReference>